<dbReference type="Proteomes" id="UP000039021">
    <property type="component" value="Unassembled WGS sequence"/>
</dbReference>
<name>A0A916PDL9_MYCTX</name>
<sequence length="53" mass="5697">MPDLVAEVPKQGPIRLVHLDPQLLPMHIVAFGEIQCDDSVLVSGGHVLVRAGQ</sequence>
<evidence type="ECO:0000313" key="1">
    <source>
        <dbReference type="EMBL" id="CPB32061.1"/>
    </source>
</evidence>
<dbReference type="AlphaFoldDB" id="A0A916PDL9"/>
<proteinExistence type="predicted"/>
<accession>A0A916PDL9</accession>
<evidence type="ECO:0000313" key="2">
    <source>
        <dbReference type="Proteomes" id="UP000039021"/>
    </source>
</evidence>
<dbReference type="EMBL" id="CSBK01003863">
    <property type="protein sequence ID" value="CPB32061.1"/>
    <property type="molecule type" value="Genomic_DNA"/>
</dbReference>
<protein>
    <submittedName>
        <fullName evidence="1">Uncharacterized protein</fullName>
    </submittedName>
</protein>
<gene>
    <name evidence="1" type="ORF">ERS007739_05189</name>
</gene>
<reference evidence="2" key="1">
    <citation type="submission" date="2015-03" db="EMBL/GenBank/DDBJ databases">
        <authorList>
            <consortium name="Pathogen Informatics"/>
        </authorList>
    </citation>
    <scope>NUCLEOTIDE SEQUENCE [LARGE SCALE GENOMIC DNA]</scope>
    <source>
        <strain evidence="2">N09902308</strain>
    </source>
</reference>
<organism evidence="1 2">
    <name type="scientific">Mycobacterium tuberculosis</name>
    <dbReference type="NCBI Taxonomy" id="1773"/>
    <lineage>
        <taxon>Bacteria</taxon>
        <taxon>Bacillati</taxon>
        <taxon>Actinomycetota</taxon>
        <taxon>Actinomycetes</taxon>
        <taxon>Mycobacteriales</taxon>
        <taxon>Mycobacteriaceae</taxon>
        <taxon>Mycobacterium</taxon>
        <taxon>Mycobacterium tuberculosis complex</taxon>
    </lineage>
</organism>
<comment type="caution">
    <text evidence="1">The sequence shown here is derived from an EMBL/GenBank/DDBJ whole genome shotgun (WGS) entry which is preliminary data.</text>
</comment>